<dbReference type="PANTHER" id="PTHR47272:SF2">
    <property type="entry name" value="PIGGYBAC TRANSPOSABLE ELEMENT-DERIVED PROTEIN 3-LIKE"/>
    <property type="match status" value="1"/>
</dbReference>
<dbReference type="PANTHER" id="PTHR47272">
    <property type="entry name" value="DDE_TNP_1_7 DOMAIN-CONTAINING PROTEIN"/>
    <property type="match status" value="1"/>
</dbReference>
<dbReference type="Pfam" id="PF13843">
    <property type="entry name" value="DDE_Tnp_1_7"/>
    <property type="match status" value="1"/>
</dbReference>
<gene>
    <name evidence="2" type="ORF">D9C73_006024</name>
</gene>
<dbReference type="STRING" id="240159.A0A4U5UD71"/>
<evidence type="ECO:0000259" key="1">
    <source>
        <dbReference type="Pfam" id="PF13843"/>
    </source>
</evidence>
<dbReference type="Proteomes" id="UP000298787">
    <property type="component" value="Chromosome 6"/>
</dbReference>
<keyword evidence="3" id="KW-1185">Reference proteome</keyword>
<dbReference type="InterPro" id="IPR029526">
    <property type="entry name" value="PGBD"/>
</dbReference>
<evidence type="ECO:0000313" key="3">
    <source>
        <dbReference type="Proteomes" id="UP000298787"/>
    </source>
</evidence>
<dbReference type="AlphaFoldDB" id="A0A4U5UD71"/>
<organism evidence="2 3">
    <name type="scientific">Collichthys lucidus</name>
    <name type="common">Big head croaker</name>
    <name type="synonym">Sciaena lucida</name>
    <dbReference type="NCBI Taxonomy" id="240159"/>
    <lineage>
        <taxon>Eukaryota</taxon>
        <taxon>Metazoa</taxon>
        <taxon>Chordata</taxon>
        <taxon>Craniata</taxon>
        <taxon>Vertebrata</taxon>
        <taxon>Euteleostomi</taxon>
        <taxon>Actinopterygii</taxon>
        <taxon>Neopterygii</taxon>
        <taxon>Teleostei</taxon>
        <taxon>Neoteleostei</taxon>
        <taxon>Acanthomorphata</taxon>
        <taxon>Eupercaria</taxon>
        <taxon>Sciaenidae</taxon>
        <taxon>Collichthys</taxon>
    </lineage>
</organism>
<proteinExistence type="predicted"/>
<accession>A0A4U5UD71</accession>
<sequence length="566" mass="64132">MPGHGIQCEKSSSRKQGQPLYLIQSFVDQALKKSSGRRIIPVRMHFKCRGTKFKRHPCKEQAEHTSRNETLEPIGYHLMTIELYVIHIQISVYRADQTAERVEVCSQEYINKICLVKFAANQYFCSNKTKDTSVFSVQKVLELIWLIDGDNSDMDLSDNNDPILDGKVPTITTGAKQQLFKLKGAIKVVIVDVPEDLRRMDNSERQYLPMEPNPVGIKNFVCATADGIVLDFELYQDTNSMIEKVEEPEGLGLGSLVIKRLCQTLQCGTKVYCDRFFTTINGAQRMTEKELYITGTIMKNQLAGANHKLLSDKAMKNARKSEVVRQQTSIDVVHGTQPEDTCQYWDKKFKQYVTVSQPSIVHLALANSWLLYRKDHAIFAGSRTRPIQFLQFRMEVAKILLAQHHGAHANLSGQSEEKEDSNQGVKRHVIELPHVSVHRRANAHLPEMTGLKNAMRCRQPGCTGRTRVCYVTCKVFLCLQTKRNCYSAFHTGDGSNSQELLHLLVQVTQIKHMHNVSLSPVHKVLPEVWGKDGEQTTNSGDRPGVDFRWMLQQSNSPTLTVSDSSE</sequence>
<name>A0A4U5UD71_COLLU</name>
<dbReference type="EMBL" id="CM014083">
    <property type="protein sequence ID" value="TKS71951.1"/>
    <property type="molecule type" value="Genomic_DNA"/>
</dbReference>
<feature type="domain" description="PiggyBac transposable element-derived protein" evidence="1">
    <location>
        <begin position="203"/>
        <end position="309"/>
    </location>
</feature>
<evidence type="ECO:0000313" key="2">
    <source>
        <dbReference type="EMBL" id="TKS71951.1"/>
    </source>
</evidence>
<reference evidence="2 3" key="1">
    <citation type="submission" date="2019-01" db="EMBL/GenBank/DDBJ databases">
        <title>Genome Assembly of Collichthys lucidus.</title>
        <authorList>
            <person name="Cai M."/>
            <person name="Xiao S."/>
        </authorList>
    </citation>
    <scope>NUCLEOTIDE SEQUENCE [LARGE SCALE GENOMIC DNA]</scope>
    <source>
        <strain evidence="2">JT15FE1705JMU</strain>
        <tissue evidence="2">Muscle</tissue>
    </source>
</reference>
<protein>
    <recommendedName>
        <fullName evidence="1">PiggyBac transposable element-derived protein domain-containing protein</fullName>
    </recommendedName>
</protein>